<gene>
    <name evidence="7" type="primary">stcW</name>
    <name evidence="7" type="ORF">CLCR_09693</name>
</gene>
<comment type="caution">
    <text evidence="7">The sequence shown here is derived from an EMBL/GenBank/DDBJ whole genome shotgun (WGS) entry which is preliminary data.</text>
</comment>
<evidence type="ECO:0000256" key="4">
    <source>
        <dbReference type="ARBA" id="ARBA00022827"/>
    </source>
</evidence>
<comment type="cofactor">
    <cofactor evidence="1">
        <name>FAD</name>
        <dbReference type="ChEBI" id="CHEBI:57692"/>
    </cofactor>
</comment>
<evidence type="ECO:0000313" key="8">
    <source>
        <dbReference type="Proteomes" id="UP000094526"/>
    </source>
</evidence>
<evidence type="ECO:0000313" key="7">
    <source>
        <dbReference type="EMBL" id="OCT52651.1"/>
    </source>
</evidence>
<comment type="similarity">
    <text evidence="2">Belongs to the FAD-binding monooxygenase family.</text>
</comment>
<dbReference type="InterPro" id="IPR020946">
    <property type="entry name" value="Flavin_mOase-like"/>
</dbReference>
<accession>A0A1C1CW18</accession>
<reference evidence="8" key="1">
    <citation type="submission" date="2015-07" db="EMBL/GenBank/DDBJ databases">
        <authorList>
            <person name="Teixeira M.M."/>
            <person name="Souza R.C."/>
            <person name="Almeida L.G."/>
            <person name="Vicente V.A."/>
            <person name="de Hoog S."/>
            <person name="Bocca A.L."/>
            <person name="de Almeida S.R."/>
            <person name="Vasconcelos A.T."/>
            <person name="Felipe M.S."/>
        </authorList>
    </citation>
    <scope>NUCLEOTIDE SEQUENCE [LARGE SCALE GENOMIC DNA]</scope>
    <source>
        <strain evidence="8">KSF</strain>
    </source>
</reference>
<keyword evidence="5" id="KW-0560">Oxidoreductase</keyword>
<dbReference type="GO" id="GO:0050660">
    <property type="term" value="F:flavin adenine dinucleotide binding"/>
    <property type="evidence" value="ECO:0007669"/>
    <property type="project" value="InterPro"/>
</dbReference>
<dbReference type="AlphaFoldDB" id="A0A1C1CW18"/>
<dbReference type="InterPro" id="IPR051209">
    <property type="entry name" value="FAD-bind_Monooxygenase_sf"/>
</dbReference>
<evidence type="ECO:0000256" key="6">
    <source>
        <dbReference type="SAM" id="MobiDB-lite"/>
    </source>
</evidence>
<feature type="region of interest" description="Disordered" evidence="6">
    <location>
        <begin position="1"/>
        <end position="22"/>
    </location>
</feature>
<keyword evidence="3" id="KW-0285">Flavoprotein</keyword>
<dbReference type="EMBL" id="LGRB01000008">
    <property type="protein sequence ID" value="OCT52651.1"/>
    <property type="molecule type" value="Genomic_DNA"/>
</dbReference>
<dbReference type="VEuPathDB" id="FungiDB:CLCR_09693"/>
<dbReference type="STRING" id="86049.A0A1C1CW18"/>
<protein>
    <submittedName>
        <fullName evidence="7">Putative sterigmatocystin biosynthesis monooxygenase stcW</fullName>
    </submittedName>
</protein>
<evidence type="ECO:0000256" key="5">
    <source>
        <dbReference type="ARBA" id="ARBA00023002"/>
    </source>
</evidence>
<dbReference type="GO" id="GO:0050661">
    <property type="term" value="F:NADP binding"/>
    <property type="evidence" value="ECO:0007669"/>
    <property type="project" value="InterPro"/>
</dbReference>
<dbReference type="Pfam" id="PF00743">
    <property type="entry name" value="FMO-like"/>
    <property type="match status" value="1"/>
</dbReference>
<proteinExistence type="inferred from homology"/>
<sequence>MGSIQEQGPKDGRQEANGVSPSADPILTRRKLKIVCIGAGFSGLTLSHKIQHEWKLEDVIDLQIYEKNADVGGTWYENTYPGAACDIPAREKFVPQGLLNPSLTLSSQTDAYTFLFEPNPDWSQFYPSQPEIQAYIKATVAKYNLDKYVSLKSKILETRWDDDAGKWQIKFDANGVVQEDTADILVNGSGFLNKWKWPQIAGLHDFQGKLVHSAKWDNTYSWEGKKVAVIGNGSSGIQIVAAMQPKVSKLVTYIRNPTWISINFCADKTTDGKNFTYTEEQRKAFRENPEAHFALRKELEASVNGFFFGMKTGHPFQQGLEAACKAQMGTILKDDPELAAKMIPAFHPGCRRLTPGDGYLEALQQPNARVCWSPITRVTEKGIETAEGEEEFDLIVCATGFDTSFVPSWKLVGLNGATLDERWKTDPDAFFAVQVDTMPNYYMFNGPNCPISHGSVLTEISWTCDYILRWAQKIATQNIKSITPKPEAVADFNEYSQEFLKNTVWADNCRSWYKNGKESGAVTGTYAGSILHFKDGLENVGSEHFDIVWRSKNRFAWLGNGQSLWDKDGMGDMAYYMKNLKV</sequence>
<dbReference type="PANTHER" id="PTHR42877:SF11">
    <property type="entry name" value="MONOOXYGENASE, PUTATIVE (AFU_ORTHOLOGUE AFUA_6G13790)-RELATED"/>
    <property type="match status" value="1"/>
</dbReference>
<dbReference type="eggNOG" id="KOG1399">
    <property type="taxonomic scope" value="Eukaryota"/>
</dbReference>
<evidence type="ECO:0000256" key="1">
    <source>
        <dbReference type="ARBA" id="ARBA00001974"/>
    </source>
</evidence>
<dbReference type="PANTHER" id="PTHR42877">
    <property type="entry name" value="L-ORNITHINE N(5)-MONOOXYGENASE-RELATED"/>
    <property type="match status" value="1"/>
</dbReference>
<dbReference type="VEuPathDB" id="FungiDB:G647_04037"/>
<evidence type="ECO:0000256" key="3">
    <source>
        <dbReference type="ARBA" id="ARBA00022630"/>
    </source>
</evidence>
<dbReference type="Proteomes" id="UP000094526">
    <property type="component" value="Unassembled WGS sequence"/>
</dbReference>
<dbReference type="Gene3D" id="3.50.50.60">
    <property type="entry name" value="FAD/NAD(P)-binding domain"/>
    <property type="match status" value="2"/>
</dbReference>
<dbReference type="OrthoDB" id="74360at2759"/>
<name>A0A1C1CW18_9EURO</name>
<keyword evidence="8" id="KW-1185">Reference proteome</keyword>
<dbReference type="InterPro" id="IPR036188">
    <property type="entry name" value="FAD/NAD-bd_sf"/>
</dbReference>
<evidence type="ECO:0000256" key="2">
    <source>
        <dbReference type="ARBA" id="ARBA00010139"/>
    </source>
</evidence>
<dbReference type="GO" id="GO:0004499">
    <property type="term" value="F:N,N-dimethylaniline monooxygenase activity"/>
    <property type="evidence" value="ECO:0007669"/>
    <property type="project" value="InterPro"/>
</dbReference>
<keyword evidence="4" id="KW-0274">FAD</keyword>
<keyword evidence="7" id="KW-0503">Monooxygenase</keyword>
<organism evidence="7 8">
    <name type="scientific">Cladophialophora carrionii</name>
    <dbReference type="NCBI Taxonomy" id="86049"/>
    <lineage>
        <taxon>Eukaryota</taxon>
        <taxon>Fungi</taxon>
        <taxon>Dikarya</taxon>
        <taxon>Ascomycota</taxon>
        <taxon>Pezizomycotina</taxon>
        <taxon>Eurotiomycetes</taxon>
        <taxon>Chaetothyriomycetidae</taxon>
        <taxon>Chaetothyriales</taxon>
        <taxon>Herpotrichiellaceae</taxon>
        <taxon>Cladophialophora</taxon>
    </lineage>
</organism>
<dbReference type="SUPFAM" id="SSF51905">
    <property type="entry name" value="FAD/NAD(P)-binding domain"/>
    <property type="match status" value="1"/>
</dbReference>